<keyword evidence="2" id="KW-1185">Reference proteome</keyword>
<gene>
    <name evidence="1" type="ORF">LENED_008589</name>
</gene>
<comment type="caution">
    <text evidence="1">The sequence shown here is derived from an EMBL/GenBank/DDBJ whole genome shotgun (WGS) entry which is preliminary data.</text>
</comment>
<dbReference type="Proteomes" id="UP000188533">
    <property type="component" value="Unassembled WGS sequence"/>
</dbReference>
<dbReference type="Gene3D" id="3.60.130.30">
    <property type="match status" value="1"/>
</dbReference>
<reference evidence="1 2" key="1">
    <citation type="submission" date="2016-08" db="EMBL/GenBank/DDBJ databases">
        <authorList>
            <consortium name="Lentinula edodes genome sequencing consortium"/>
            <person name="Sakamoto Y."/>
            <person name="Nakade K."/>
            <person name="Sato S."/>
            <person name="Yoshida Y."/>
            <person name="Miyazaki K."/>
            <person name="Natsume S."/>
            <person name="Konno N."/>
        </authorList>
    </citation>
    <scope>NUCLEOTIDE SEQUENCE [LARGE SCALE GENOMIC DNA]</scope>
    <source>
        <strain evidence="1 2">NBRC 111202</strain>
    </source>
</reference>
<name>A0A1Q3EHI5_LENED</name>
<accession>A0A1Q3EHI5</accession>
<dbReference type="EMBL" id="BDGU01000337">
    <property type="protein sequence ID" value="GAW06651.1"/>
    <property type="molecule type" value="Genomic_DNA"/>
</dbReference>
<reference evidence="1 2" key="2">
    <citation type="submission" date="2017-02" db="EMBL/GenBank/DDBJ databases">
        <title>A genome survey and senescence transcriptome analysis in Lentinula edodes.</title>
        <authorList>
            <person name="Sakamoto Y."/>
            <person name="Nakade K."/>
            <person name="Sato S."/>
            <person name="Yoshida Y."/>
            <person name="Miyazaki K."/>
            <person name="Natsume S."/>
            <person name="Konno N."/>
        </authorList>
    </citation>
    <scope>NUCLEOTIDE SEQUENCE [LARGE SCALE GENOMIC DNA]</scope>
    <source>
        <strain evidence="1 2">NBRC 111202</strain>
    </source>
</reference>
<evidence type="ECO:0000313" key="2">
    <source>
        <dbReference type="Proteomes" id="UP000188533"/>
    </source>
</evidence>
<proteinExistence type="predicted"/>
<protein>
    <submittedName>
        <fullName evidence="1">Uncharacterized protein</fullName>
    </submittedName>
</protein>
<organism evidence="1 2">
    <name type="scientific">Lentinula edodes</name>
    <name type="common">Shiitake mushroom</name>
    <name type="synonym">Lentinus edodes</name>
    <dbReference type="NCBI Taxonomy" id="5353"/>
    <lineage>
        <taxon>Eukaryota</taxon>
        <taxon>Fungi</taxon>
        <taxon>Dikarya</taxon>
        <taxon>Basidiomycota</taxon>
        <taxon>Agaricomycotina</taxon>
        <taxon>Agaricomycetes</taxon>
        <taxon>Agaricomycetidae</taxon>
        <taxon>Agaricales</taxon>
        <taxon>Marasmiineae</taxon>
        <taxon>Omphalotaceae</taxon>
        <taxon>Lentinula</taxon>
    </lineage>
</organism>
<dbReference type="AlphaFoldDB" id="A0A1Q3EHI5"/>
<evidence type="ECO:0000313" key="1">
    <source>
        <dbReference type="EMBL" id="GAW06651.1"/>
    </source>
</evidence>
<sequence length="291" mass="32389">MGFEHIQWDGATPIPIVDCHGRIIAVLAGRPDGDYSQELQEAFSLMLKEGENAGLSSKAADGPHKRGAFPAYNRGVSMGMGNAHPVVLNPRSMTQVLNRLVGCSAFQRMARYQNAAFGLWAPRVYAEYEKVHHTIHSNLELPENFPGVVFTAAAFNFGGDVWTFKHRDSLNWAFGWCAITALGNFDATRSAQLILWELKLVVDFPHAATILLPSAVITHSNTPVAYGDIRTSFTQYTAGAIFRWVENGCRTEEEFEREDPEGHAKMQGNKETAYLRRLENFSTVDELLGRL</sequence>